<sequence length="275" mass="29881">MTTNSDDPQSSPSPPWDTDLQAAPPSVFVANGGYIYLVLFMAFVIGTIYFCRVFAAKRQERLRLLKEQDMVSQFQDSNGINPPLYDQHERDIPVIIVVEDDGHGYGPGIDPAPLYTAQIPSSATESGQVTTATTAEIEIATATTTTTTTADRHRHHRRSSRPIELQPVGPQTTTAHLVAPAAVMVRGEPYSHILTPRIPSPAPRSTSLVTAPSPPPPETHFTSAREGEDHLSQHGQPPAYNDIVTTRQSMMVPATRIGIGHQYPPGPGQRPLSKP</sequence>
<reference evidence="3" key="1">
    <citation type="journal article" date="2020" name="Fungal Divers.">
        <title>Resolving the Mortierellaceae phylogeny through synthesis of multi-gene phylogenetics and phylogenomics.</title>
        <authorList>
            <person name="Vandepol N."/>
            <person name="Liber J."/>
            <person name="Desiro A."/>
            <person name="Na H."/>
            <person name="Kennedy M."/>
            <person name="Barry K."/>
            <person name="Grigoriev I.V."/>
            <person name="Miller A.N."/>
            <person name="O'Donnell K."/>
            <person name="Stajich J.E."/>
            <person name="Bonito G."/>
        </authorList>
    </citation>
    <scope>NUCLEOTIDE SEQUENCE</scope>
    <source>
        <strain evidence="3">BC1065</strain>
    </source>
</reference>
<feature type="transmembrane region" description="Helical" evidence="2">
    <location>
        <begin position="34"/>
        <end position="55"/>
    </location>
</feature>
<dbReference type="AlphaFoldDB" id="A0A9P6TWC8"/>
<keyword evidence="2" id="KW-0472">Membrane</keyword>
<evidence type="ECO:0008006" key="5">
    <source>
        <dbReference type="Google" id="ProtNLM"/>
    </source>
</evidence>
<accession>A0A9P6TWC8</accession>
<keyword evidence="2" id="KW-1133">Transmembrane helix</keyword>
<keyword evidence="4" id="KW-1185">Reference proteome</keyword>
<feature type="region of interest" description="Disordered" evidence="1">
    <location>
        <begin position="196"/>
        <end position="240"/>
    </location>
</feature>
<organism evidence="3 4">
    <name type="scientific">Actinomortierella ambigua</name>
    <dbReference type="NCBI Taxonomy" id="1343610"/>
    <lineage>
        <taxon>Eukaryota</taxon>
        <taxon>Fungi</taxon>
        <taxon>Fungi incertae sedis</taxon>
        <taxon>Mucoromycota</taxon>
        <taxon>Mortierellomycotina</taxon>
        <taxon>Mortierellomycetes</taxon>
        <taxon>Mortierellales</taxon>
        <taxon>Mortierellaceae</taxon>
        <taxon>Actinomortierella</taxon>
    </lineage>
</organism>
<name>A0A9P6TWC8_9FUNG</name>
<proteinExistence type="predicted"/>
<feature type="region of interest" description="Disordered" evidence="1">
    <location>
        <begin position="145"/>
        <end position="168"/>
    </location>
</feature>
<protein>
    <recommendedName>
        <fullName evidence="5">Transmembrane protein</fullName>
    </recommendedName>
</protein>
<evidence type="ECO:0000256" key="1">
    <source>
        <dbReference type="SAM" id="MobiDB-lite"/>
    </source>
</evidence>
<comment type="caution">
    <text evidence="3">The sequence shown here is derived from an EMBL/GenBank/DDBJ whole genome shotgun (WGS) entry which is preliminary data.</text>
</comment>
<evidence type="ECO:0000313" key="4">
    <source>
        <dbReference type="Proteomes" id="UP000807716"/>
    </source>
</evidence>
<gene>
    <name evidence="3" type="ORF">DFQ27_000151</name>
</gene>
<evidence type="ECO:0000313" key="3">
    <source>
        <dbReference type="EMBL" id="KAG0249382.1"/>
    </source>
</evidence>
<evidence type="ECO:0000256" key="2">
    <source>
        <dbReference type="SAM" id="Phobius"/>
    </source>
</evidence>
<feature type="compositionally biased region" description="Basic and acidic residues" evidence="1">
    <location>
        <begin position="223"/>
        <end position="232"/>
    </location>
</feature>
<keyword evidence="2" id="KW-0812">Transmembrane</keyword>
<dbReference type="Proteomes" id="UP000807716">
    <property type="component" value="Unassembled WGS sequence"/>
</dbReference>
<dbReference type="OrthoDB" id="2449376at2759"/>
<dbReference type="EMBL" id="JAAAJB010001009">
    <property type="protein sequence ID" value="KAG0249382.1"/>
    <property type="molecule type" value="Genomic_DNA"/>
</dbReference>